<evidence type="ECO:0000256" key="1">
    <source>
        <dbReference type="SAM" id="MobiDB-lite"/>
    </source>
</evidence>
<accession>A0AA40CTC6</accession>
<comment type="caution">
    <text evidence="2">The sequence shown here is derived from an EMBL/GenBank/DDBJ whole genome shotgun (WGS) entry which is preliminary data.</text>
</comment>
<dbReference type="Proteomes" id="UP001174936">
    <property type="component" value="Unassembled WGS sequence"/>
</dbReference>
<dbReference type="SUPFAM" id="SSF48403">
    <property type="entry name" value="Ankyrin repeat"/>
    <property type="match status" value="1"/>
</dbReference>
<feature type="compositionally biased region" description="Low complexity" evidence="1">
    <location>
        <begin position="290"/>
        <end position="300"/>
    </location>
</feature>
<keyword evidence="3" id="KW-1185">Reference proteome</keyword>
<organism evidence="2 3">
    <name type="scientific">Cercophora newfieldiana</name>
    <dbReference type="NCBI Taxonomy" id="92897"/>
    <lineage>
        <taxon>Eukaryota</taxon>
        <taxon>Fungi</taxon>
        <taxon>Dikarya</taxon>
        <taxon>Ascomycota</taxon>
        <taxon>Pezizomycotina</taxon>
        <taxon>Sordariomycetes</taxon>
        <taxon>Sordariomycetidae</taxon>
        <taxon>Sordariales</taxon>
        <taxon>Lasiosphaeriaceae</taxon>
        <taxon>Cercophora</taxon>
    </lineage>
</organism>
<evidence type="ECO:0008006" key="4">
    <source>
        <dbReference type="Google" id="ProtNLM"/>
    </source>
</evidence>
<dbReference type="Gene3D" id="1.25.40.20">
    <property type="entry name" value="Ankyrin repeat-containing domain"/>
    <property type="match status" value="1"/>
</dbReference>
<reference evidence="2" key="1">
    <citation type="submission" date="2023-06" db="EMBL/GenBank/DDBJ databases">
        <title>Genome-scale phylogeny and comparative genomics of the fungal order Sordariales.</title>
        <authorList>
            <consortium name="Lawrence Berkeley National Laboratory"/>
            <person name="Hensen N."/>
            <person name="Bonometti L."/>
            <person name="Westerberg I."/>
            <person name="Brannstrom I.O."/>
            <person name="Guillou S."/>
            <person name="Cros-Aarteil S."/>
            <person name="Calhoun S."/>
            <person name="Haridas S."/>
            <person name="Kuo A."/>
            <person name="Mondo S."/>
            <person name="Pangilinan J."/>
            <person name="Riley R."/>
            <person name="Labutti K."/>
            <person name="Andreopoulos B."/>
            <person name="Lipzen A."/>
            <person name="Chen C."/>
            <person name="Yanf M."/>
            <person name="Daum C."/>
            <person name="Ng V."/>
            <person name="Clum A."/>
            <person name="Steindorff A."/>
            <person name="Ohm R."/>
            <person name="Martin F."/>
            <person name="Silar P."/>
            <person name="Natvig D."/>
            <person name="Lalanne C."/>
            <person name="Gautier V."/>
            <person name="Ament-Velasquez S.L."/>
            <person name="Kruys A."/>
            <person name="Hutchinson M.I."/>
            <person name="Powell A.J."/>
            <person name="Barry K."/>
            <person name="Miller A.N."/>
            <person name="Grigoriev I.V."/>
            <person name="Debuchy R."/>
            <person name="Gladieux P."/>
            <person name="Thoren M.H."/>
            <person name="Johannesson H."/>
        </authorList>
    </citation>
    <scope>NUCLEOTIDE SEQUENCE</scope>
    <source>
        <strain evidence="2">SMH2532-1</strain>
    </source>
</reference>
<protein>
    <recommendedName>
        <fullName evidence="4">Ankyrin repeat protein</fullName>
    </recommendedName>
</protein>
<evidence type="ECO:0000313" key="3">
    <source>
        <dbReference type="Proteomes" id="UP001174936"/>
    </source>
</evidence>
<evidence type="ECO:0000313" key="2">
    <source>
        <dbReference type="EMBL" id="KAK0648364.1"/>
    </source>
</evidence>
<name>A0AA40CTC6_9PEZI</name>
<sequence>MADGAQSGSQTIRPLYFSSADAKDLWVKQMLDSVEKSDLEQFKIDMRKATRKHKVALREVIVQVVDEETGDEWAMSIPWSYDRDRDSFCFVRNGMGRTPFMAACASPHAGTSRALQAMRNYDFGHMEGDPDLLGMHAVHLAFAAKNMETVRWLHAGGWDLTFRAPDPHGAGHPSCTLTAASIAVEKRFLNGVKYLCEQVSGGTQLFQEEAFMTWKDANGEFHEGTTTPVRYAERILGTANPIWRTLASHRIMDYDFTQDPASGALPQGDVGDYYNNDAGPSEGHDAAHTDSGQHYGGQHQSDGDDGGFYWDYNSYS</sequence>
<proteinExistence type="predicted"/>
<gene>
    <name evidence="2" type="ORF">B0T16DRAFT_388608</name>
</gene>
<feature type="region of interest" description="Disordered" evidence="1">
    <location>
        <begin position="265"/>
        <end position="303"/>
    </location>
</feature>
<dbReference type="AlphaFoldDB" id="A0AA40CTC6"/>
<dbReference type="EMBL" id="JAULSV010000003">
    <property type="protein sequence ID" value="KAK0648364.1"/>
    <property type="molecule type" value="Genomic_DNA"/>
</dbReference>
<dbReference type="InterPro" id="IPR036770">
    <property type="entry name" value="Ankyrin_rpt-contain_sf"/>
</dbReference>